<comment type="similarity">
    <text evidence="2">Belongs to the EamA transporter family.</text>
</comment>
<evidence type="ECO:0000256" key="1">
    <source>
        <dbReference type="ARBA" id="ARBA00004127"/>
    </source>
</evidence>
<dbReference type="OrthoDB" id="2372791at2"/>
<protein>
    <submittedName>
        <fullName evidence="5">EamA domain-containing membrane protein RarD</fullName>
    </submittedName>
</protein>
<feature type="domain" description="EamA" evidence="4">
    <location>
        <begin position="158"/>
        <end position="295"/>
    </location>
</feature>
<keyword evidence="3" id="KW-1133">Transmembrane helix</keyword>
<feature type="transmembrane region" description="Helical" evidence="3">
    <location>
        <begin position="102"/>
        <end position="121"/>
    </location>
</feature>
<dbReference type="STRING" id="392015.SAMN05421543_1148"/>
<organism evidence="5 6">
    <name type="scientific">Alicyclobacillus macrosporangiidus</name>
    <dbReference type="NCBI Taxonomy" id="392015"/>
    <lineage>
        <taxon>Bacteria</taxon>
        <taxon>Bacillati</taxon>
        <taxon>Bacillota</taxon>
        <taxon>Bacilli</taxon>
        <taxon>Bacillales</taxon>
        <taxon>Alicyclobacillaceae</taxon>
        <taxon>Alicyclobacillus</taxon>
    </lineage>
</organism>
<gene>
    <name evidence="5" type="ORF">SAMN05421543_1148</name>
</gene>
<evidence type="ECO:0000256" key="3">
    <source>
        <dbReference type="SAM" id="Phobius"/>
    </source>
</evidence>
<accession>A0A1I7K6V1</accession>
<dbReference type="Proteomes" id="UP000183508">
    <property type="component" value="Unassembled WGS sequence"/>
</dbReference>
<feature type="transmembrane region" description="Helical" evidence="3">
    <location>
        <begin position="225"/>
        <end position="246"/>
    </location>
</feature>
<feature type="domain" description="EamA" evidence="4">
    <location>
        <begin position="2"/>
        <end position="144"/>
    </location>
</feature>
<feature type="transmembrane region" description="Helical" evidence="3">
    <location>
        <begin position="152"/>
        <end position="169"/>
    </location>
</feature>
<keyword evidence="3" id="KW-0472">Membrane</keyword>
<reference evidence="6" key="1">
    <citation type="submission" date="2016-10" db="EMBL/GenBank/DDBJ databases">
        <authorList>
            <person name="Varghese N."/>
        </authorList>
    </citation>
    <scope>NUCLEOTIDE SEQUENCE [LARGE SCALE GENOMIC DNA]</scope>
    <source>
        <strain evidence="6">DSM 17980</strain>
    </source>
</reference>
<dbReference type="RefSeq" id="WP_074953556.1">
    <property type="nucleotide sequence ID" value="NZ_FPBV01000014.1"/>
</dbReference>
<dbReference type="PANTHER" id="PTHR22911">
    <property type="entry name" value="ACYL-MALONYL CONDENSING ENZYME-RELATED"/>
    <property type="match status" value="1"/>
</dbReference>
<feature type="transmembrane region" description="Helical" evidence="3">
    <location>
        <begin position="189"/>
        <end position="213"/>
    </location>
</feature>
<dbReference type="InterPro" id="IPR000620">
    <property type="entry name" value="EamA_dom"/>
</dbReference>
<proteinExistence type="inferred from homology"/>
<keyword evidence="3" id="KW-0812">Transmembrane</keyword>
<feature type="transmembrane region" description="Helical" evidence="3">
    <location>
        <begin position="6"/>
        <end position="22"/>
    </location>
</feature>
<name>A0A1I7K6V1_9BACL</name>
<comment type="subcellular location">
    <subcellularLocation>
        <location evidence="1">Endomembrane system</location>
        <topology evidence="1">Multi-pass membrane protein</topology>
    </subcellularLocation>
</comment>
<feature type="transmembrane region" description="Helical" evidence="3">
    <location>
        <begin position="127"/>
        <end position="145"/>
    </location>
</feature>
<dbReference type="SUPFAM" id="SSF103481">
    <property type="entry name" value="Multidrug resistance efflux transporter EmrE"/>
    <property type="match status" value="2"/>
</dbReference>
<evidence type="ECO:0000313" key="6">
    <source>
        <dbReference type="Proteomes" id="UP000183508"/>
    </source>
</evidence>
<dbReference type="InterPro" id="IPR037185">
    <property type="entry name" value="EmrE-like"/>
</dbReference>
<feature type="transmembrane region" description="Helical" evidence="3">
    <location>
        <begin position="278"/>
        <end position="296"/>
    </location>
</feature>
<dbReference type="Pfam" id="PF00892">
    <property type="entry name" value="EamA"/>
    <property type="match status" value="2"/>
</dbReference>
<dbReference type="AlphaFoldDB" id="A0A1I7K6V1"/>
<dbReference type="EMBL" id="FPBV01000014">
    <property type="protein sequence ID" value="SFU93092.1"/>
    <property type="molecule type" value="Genomic_DNA"/>
</dbReference>
<feature type="transmembrane region" description="Helical" evidence="3">
    <location>
        <begin position="252"/>
        <end position="271"/>
    </location>
</feature>
<evidence type="ECO:0000256" key="2">
    <source>
        <dbReference type="ARBA" id="ARBA00007362"/>
    </source>
</evidence>
<feature type="transmembrane region" description="Helical" evidence="3">
    <location>
        <begin position="68"/>
        <end position="90"/>
    </location>
</feature>
<evidence type="ECO:0000313" key="5">
    <source>
        <dbReference type="EMBL" id="SFU93092.1"/>
    </source>
</evidence>
<dbReference type="GO" id="GO:0016020">
    <property type="term" value="C:membrane"/>
    <property type="evidence" value="ECO:0007669"/>
    <property type="project" value="InterPro"/>
</dbReference>
<keyword evidence="6" id="KW-1185">Reference proteome</keyword>
<dbReference type="eggNOG" id="COG0697">
    <property type="taxonomic scope" value="Bacteria"/>
</dbReference>
<sequence>MTGVVPALLCAVCYSLSYVLLHRGQADLDSDDNGLLPILVVGSLILGVATLVKMAHEADASLLSSPRAWMGYGLCALGGIVGTMLGRMSLYGAIRVLGATRGVVIATLETMVTLVLAALFLQESLDGERLAGVALIFASIGVLLWERQRHPQRALLTLGVSLGVAAALFKGSGHFLRKLGMNQGLDPTLAAALDVTAACLSYLAVLAASGRLSSYIRVYTRTFNVYLWSAGCLSAAGVLLFFVAAATSPLSTVAVMVGLEPVLVALFSIVLLRGLDRLTWWTALYAALATAGVMLAK</sequence>
<evidence type="ECO:0000259" key="4">
    <source>
        <dbReference type="Pfam" id="PF00892"/>
    </source>
</evidence>
<feature type="transmembrane region" description="Helical" evidence="3">
    <location>
        <begin position="34"/>
        <end position="56"/>
    </location>
</feature>